<dbReference type="EMBL" id="JAAMOX010000003">
    <property type="protein sequence ID" value="NIH54996.1"/>
    <property type="molecule type" value="Genomic_DNA"/>
</dbReference>
<name>A0A7X5TTU6_9MICO</name>
<feature type="domain" description="Bacterial bifunctional deaminase-reductase C-terminal" evidence="1">
    <location>
        <begin position="76"/>
        <end position="175"/>
    </location>
</feature>
<dbReference type="Proteomes" id="UP000541033">
    <property type="component" value="Unassembled WGS sequence"/>
</dbReference>
<proteinExistence type="predicted"/>
<comment type="caution">
    <text evidence="2">The sequence shown here is derived from an EMBL/GenBank/DDBJ whole genome shotgun (WGS) entry which is preliminary data.</text>
</comment>
<dbReference type="PANTHER" id="PTHR38011">
    <property type="entry name" value="DIHYDROFOLATE REDUCTASE FAMILY PROTEIN (AFU_ORTHOLOGUE AFUA_8G06820)"/>
    <property type="match status" value="1"/>
</dbReference>
<dbReference type="SUPFAM" id="SSF53597">
    <property type="entry name" value="Dihydrofolate reductase-like"/>
    <property type="match status" value="1"/>
</dbReference>
<keyword evidence="3" id="KW-1185">Reference proteome</keyword>
<protein>
    <submittedName>
        <fullName evidence="2">Dihydrofolate reductase</fullName>
    </submittedName>
</protein>
<dbReference type="InterPro" id="IPR024072">
    <property type="entry name" value="DHFR-like_dom_sf"/>
</dbReference>
<sequence>MSTQFYTATSIDGYIADSNNSLDWLLALDNAPGMEGEYPRFISQVGAVAMGSTTYEWMLEHHINADPAEPADWPYEQPTWVFTSRPLPVVEGANIRFVRGAVEPVHAEMLAAAGGANVWIVGGGDLAGQFYDAGLLNELILSVASVTLGGGAPLLPRAITGRSLALTSATQFGESFAVLTYQVRYEDQVRPAASGGLTPSTFDQPRDWA</sequence>
<evidence type="ECO:0000313" key="3">
    <source>
        <dbReference type="Proteomes" id="UP000541033"/>
    </source>
</evidence>
<evidence type="ECO:0000313" key="2">
    <source>
        <dbReference type="EMBL" id="NIH54996.1"/>
    </source>
</evidence>
<dbReference type="InterPro" id="IPR002734">
    <property type="entry name" value="RibDG_C"/>
</dbReference>
<dbReference type="GO" id="GO:0009231">
    <property type="term" value="P:riboflavin biosynthetic process"/>
    <property type="evidence" value="ECO:0007669"/>
    <property type="project" value="InterPro"/>
</dbReference>
<dbReference type="GO" id="GO:0008703">
    <property type="term" value="F:5-amino-6-(5-phosphoribosylamino)uracil reductase activity"/>
    <property type="evidence" value="ECO:0007669"/>
    <property type="project" value="InterPro"/>
</dbReference>
<dbReference type="InterPro" id="IPR050765">
    <property type="entry name" value="Riboflavin_Biosynth_HTPR"/>
</dbReference>
<dbReference type="Pfam" id="PF01872">
    <property type="entry name" value="RibD_C"/>
    <property type="match status" value="1"/>
</dbReference>
<dbReference type="RefSeq" id="WP_167151851.1">
    <property type="nucleotide sequence ID" value="NZ_JAAMOX010000003.1"/>
</dbReference>
<organism evidence="2 3">
    <name type="scientific">Lysinibacter cavernae</name>
    <dbReference type="NCBI Taxonomy" id="1640652"/>
    <lineage>
        <taxon>Bacteria</taxon>
        <taxon>Bacillati</taxon>
        <taxon>Actinomycetota</taxon>
        <taxon>Actinomycetes</taxon>
        <taxon>Micrococcales</taxon>
        <taxon>Microbacteriaceae</taxon>
        <taxon>Lysinibacter</taxon>
    </lineage>
</organism>
<dbReference type="PANTHER" id="PTHR38011:SF11">
    <property type="entry name" value="2,5-DIAMINO-6-RIBOSYLAMINO-4(3H)-PYRIMIDINONE 5'-PHOSPHATE REDUCTASE"/>
    <property type="match status" value="1"/>
</dbReference>
<evidence type="ECO:0000259" key="1">
    <source>
        <dbReference type="Pfam" id="PF01872"/>
    </source>
</evidence>
<accession>A0A7X5TTU6</accession>
<dbReference type="Gene3D" id="3.40.430.10">
    <property type="entry name" value="Dihydrofolate Reductase, subunit A"/>
    <property type="match status" value="1"/>
</dbReference>
<reference evidence="2 3" key="1">
    <citation type="submission" date="2020-02" db="EMBL/GenBank/DDBJ databases">
        <title>Sequencing the genomes of 1000 actinobacteria strains.</title>
        <authorList>
            <person name="Klenk H.-P."/>
        </authorList>
    </citation>
    <scope>NUCLEOTIDE SEQUENCE [LARGE SCALE GENOMIC DNA]</scope>
    <source>
        <strain evidence="2 3">DSM 27960</strain>
    </source>
</reference>
<gene>
    <name evidence="2" type="ORF">FHX76_002911</name>
</gene>
<dbReference type="AlphaFoldDB" id="A0A7X5TTU6"/>